<name>A0A6A7XX36_9HYPH</name>
<keyword evidence="12" id="KW-1185">Reference proteome</keyword>
<feature type="signal peptide" evidence="9">
    <location>
        <begin position="1"/>
        <end position="37"/>
    </location>
</feature>
<evidence type="ECO:0000256" key="1">
    <source>
        <dbReference type="ARBA" id="ARBA00001947"/>
    </source>
</evidence>
<gene>
    <name evidence="11" type="ORF">F0357_00080</name>
</gene>
<feature type="domain" description="M23ase beta-sheet core" evidence="10">
    <location>
        <begin position="348"/>
        <end position="449"/>
    </location>
</feature>
<proteinExistence type="predicted"/>
<protein>
    <submittedName>
        <fullName evidence="11">Peptidoglycan DD-metalloendopeptidase family protein</fullName>
    </submittedName>
</protein>
<dbReference type="Gene3D" id="6.10.250.3150">
    <property type="match status" value="1"/>
</dbReference>
<evidence type="ECO:0000256" key="8">
    <source>
        <dbReference type="SAM" id="MobiDB-lite"/>
    </source>
</evidence>
<evidence type="ECO:0000313" key="11">
    <source>
        <dbReference type="EMBL" id="MQT11100.1"/>
    </source>
</evidence>
<dbReference type="Gene3D" id="2.70.70.10">
    <property type="entry name" value="Glucose Permease (Domain IIA)"/>
    <property type="match status" value="1"/>
</dbReference>
<dbReference type="CDD" id="cd12797">
    <property type="entry name" value="M23_peptidase"/>
    <property type="match status" value="1"/>
</dbReference>
<dbReference type="InterPro" id="IPR016047">
    <property type="entry name" value="M23ase_b-sheet_dom"/>
</dbReference>
<evidence type="ECO:0000256" key="7">
    <source>
        <dbReference type="SAM" id="Coils"/>
    </source>
</evidence>
<dbReference type="AlphaFoldDB" id="A0A6A7XX36"/>
<keyword evidence="4" id="KW-0378">Hydrolase</keyword>
<evidence type="ECO:0000256" key="4">
    <source>
        <dbReference type="ARBA" id="ARBA00022801"/>
    </source>
</evidence>
<dbReference type="RefSeq" id="WP_153477388.1">
    <property type="nucleotide sequence ID" value="NZ_VWNA01000001.1"/>
</dbReference>
<reference evidence="11 12" key="1">
    <citation type="submission" date="2019-09" db="EMBL/GenBank/DDBJ databases">
        <title>Segnochrobactrum spirostomi gen. nov., sp. nov., isolated from the ciliate Spirostomum cf. yagiui and description of a novel family, Segnochrobactraceae fam. nov. within the order Rhizobiales of the class Alphaproteobacteria.</title>
        <authorList>
            <person name="Akter S."/>
            <person name="Shazib S.U.A."/>
            <person name="Shin M.K."/>
        </authorList>
    </citation>
    <scope>NUCLEOTIDE SEQUENCE [LARGE SCALE GENOMIC DNA]</scope>
    <source>
        <strain evidence="11 12">Sp-1</strain>
    </source>
</reference>
<dbReference type="PANTHER" id="PTHR21666">
    <property type="entry name" value="PEPTIDASE-RELATED"/>
    <property type="match status" value="1"/>
</dbReference>
<evidence type="ECO:0000256" key="5">
    <source>
        <dbReference type="ARBA" id="ARBA00022833"/>
    </source>
</evidence>
<dbReference type="SUPFAM" id="SSF51261">
    <property type="entry name" value="Duplicated hybrid motif"/>
    <property type="match status" value="1"/>
</dbReference>
<dbReference type="InterPro" id="IPR011055">
    <property type="entry name" value="Dup_hybrid_motif"/>
</dbReference>
<feature type="region of interest" description="Disordered" evidence="8">
    <location>
        <begin position="38"/>
        <end position="73"/>
    </location>
</feature>
<dbReference type="EMBL" id="VWNA01000001">
    <property type="protein sequence ID" value="MQT11100.1"/>
    <property type="molecule type" value="Genomic_DNA"/>
</dbReference>
<keyword evidence="3" id="KW-0479">Metal-binding</keyword>
<keyword evidence="5" id="KW-0862">Zinc</keyword>
<evidence type="ECO:0000259" key="10">
    <source>
        <dbReference type="Pfam" id="PF01551"/>
    </source>
</evidence>
<feature type="compositionally biased region" description="Low complexity" evidence="8">
    <location>
        <begin position="40"/>
        <end position="63"/>
    </location>
</feature>
<dbReference type="Proteomes" id="UP000332515">
    <property type="component" value="Unassembled WGS sequence"/>
</dbReference>
<organism evidence="11 12">
    <name type="scientific">Segnochrobactrum spirostomi</name>
    <dbReference type="NCBI Taxonomy" id="2608987"/>
    <lineage>
        <taxon>Bacteria</taxon>
        <taxon>Pseudomonadati</taxon>
        <taxon>Pseudomonadota</taxon>
        <taxon>Alphaproteobacteria</taxon>
        <taxon>Hyphomicrobiales</taxon>
        <taxon>Segnochrobactraceae</taxon>
        <taxon>Segnochrobactrum</taxon>
    </lineage>
</organism>
<evidence type="ECO:0000256" key="3">
    <source>
        <dbReference type="ARBA" id="ARBA00022723"/>
    </source>
</evidence>
<evidence type="ECO:0000256" key="6">
    <source>
        <dbReference type="ARBA" id="ARBA00023049"/>
    </source>
</evidence>
<dbReference type="PANTHER" id="PTHR21666:SF288">
    <property type="entry name" value="CELL DIVISION PROTEIN YTFB"/>
    <property type="match status" value="1"/>
</dbReference>
<evidence type="ECO:0000256" key="2">
    <source>
        <dbReference type="ARBA" id="ARBA00022670"/>
    </source>
</evidence>
<dbReference type="GO" id="GO:0006508">
    <property type="term" value="P:proteolysis"/>
    <property type="evidence" value="ECO:0007669"/>
    <property type="project" value="UniProtKB-KW"/>
</dbReference>
<feature type="coiled-coil region" evidence="7">
    <location>
        <begin position="91"/>
        <end position="139"/>
    </location>
</feature>
<comment type="cofactor">
    <cofactor evidence="1">
        <name>Zn(2+)</name>
        <dbReference type="ChEBI" id="CHEBI:29105"/>
    </cofactor>
</comment>
<dbReference type="GO" id="GO:0004222">
    <property type="term" value="F:metalloendopeptidase activity"/>
    <property type="evidence" value="ECO:0007669"/>
    <property type="project" value="TreeGrafter"/>
</dbReference>
<sequence>MRTATAARQSSGRRLPFIGAASVVAATCLIGVPPASAQNAAGTAPQGHAASAAPADPAAAAKPTDPKTEKQQREAELATLNRTMQVSAERQAQLAREIDALDKDRASLNAELIKTGDRLASLEKAVEESAGKLAKIQADEERIRGSLNERRGELSEVLAALERIGRHPPPALVVAPSDARQAVRSAILLGAVLPQIRVEADALAADLAALARLEKDAADERQRLEADAARLGEERTRLALLIEEKRKAQEQSAGELAAEKDHAAALAAQASGLEDLIGRLERDLKSARNAAAEARASDGKSARPSAGDPSRLSPATPFASTKGHLRLPTRGAITVKFGADDEFGNKVQGDTLAAAAGAQVTAPADGWVVYAGPFRSYGQILILNMGDGYHVLLAGLGRIDVDLGQFVLAGEPVGTIGGTMLAKAGGTDADQPQSTLYIEFRKNGTPIDPTPWWAASADEEVRG</sequence>
<keyword evidence="6" id="KW-0482">Metalloprotease</keyword>
<accession>A0A6A7XX36</accession>
<keyword evidence="9" id="KW-0732">Signal</keyword>
<evidence type="ECO:0000256" key="9">
    <source>
        <dbReference type="SAM" id="SignalP"/>
    </source>
</evidence>
<feature type="region of interest" description="Disordered" evidence="8">
    <location>
        <begin position="290"/>
        <end position="323"/>
    </location>
</feature>
<evidence type="ECO:0000313" key="12">
    <source>
        <dbReference type="Proteomes" id="UP000332515"/>
    </source>
</evidence>
<dbReference type="Pfam" id="PF01551">
    <property type="entry name" value="Peptidase_M23"/>
    <property type="match status" value="1"/>
</dbReference>
<feature type="compositionally biased region" description="Basic and acidic residues" evidence="8">
    <location>
        <begin position="64"/>
        <end position="73"/>
    </location>
</feature>
<dbReference type="InterPro" id="IPR050570">
    <property type="entry name" value="Cell_wall_metabolism_enzyme"/>
</dbReference>
<dbReference type="GO" id="GO:0046872">
    <property type="term" value="F:metal ion binding"/>
    <property type="evidence" value="ECO:0007669"/>
    <property type="project" value="UniProtKB-KW"/>
</dbReference>
<keyword evidence="2" id="KW-0645">Protease</keyword>
<keyword evidence="7" id="KW-0175">Coiled coil</keyword>
<comment type="caution">
    <text evidence="11">The sequence shown here is derived from an EMBL/GenBank/DDBJ whole genome shotgun (WGS) entry which is preliminary data.</text>
</comment>
<feature type="chain" id="PRO_5025577975" evidence="9">
    <location>
        <begin position="38"/>
        <end position="463"/>
    </location>
</feature>